<keyword evidence="2" id="KW-1185">Reference proteome</keyword>
<gene>
    <name evidence="1" type="ORF">ARC78_01960</name>
</gene>
<evidence type="ECO:0000313" key="1">
    <source>
        <dbReference type="EMBL" id="KRG39507.1"/>
    </source>
</evidence>
<sequence>MAAELALKLPPETLSDGAMSLSLAGAGIEAPTSFEPARRPFSAEVSTMVPWRTSAGDFLRVGRESLRTGPKTT</sequence>
<dbReference type="Proteomes" id="UP000050836">
    <property type="component" value="Unassembled WGS sequence"/>
</dbReference>
<dbReference type="EMBL" id="LLXS01000045">
    <property type="protein sequence ID" value="KRG39507.1"/>
    <property type="molecule type" value="Genomic_DNA"/>
</dbReference>
<name>A0A0R0AFN7_9GAMM</name>
<accession>A0A0R0AFN7</accession>
<protein>
    <submittedName>
        <fullName evidence="1">Uncharacterized protein</fullName>
    </submittedName>
</protein>
<comment type="caution">
    <text evidence="1">The sequence shown here is derived from an EMBL/GenBank/DDBJ whole genome shotgun (WGS) entry which is preliminary data.</text>
</comment>
<reference evidence="1 2" key="1">
    <citation type="submission" date="2015-10" db="EMBL/GenBank/DDBJ databases">
        <title>Genome sequencing and analysis of members of genus Stenotrophomonas.</title>
        <authorList>
            <person name="Patil P.P."/>
            <person name="Midha S."/>
            <person name="Patil P.B."/>
        </authorList>
    </citation>
    <scope>NUCLEOTIDE SEQUENCE [LARGE SCALE GENOMIC DNA]</scope>
    <source>
        <strain evidence="1 2">JCM 9942</strain>
    </source>
</reference>
<organism evidence="1 2">
    <name type="scientific">Stenotrophomonas pictorum JCM 9942</name>
    <dbReference type="NCBI Taxonomy" id="1236960"/>
    <lineage>
        <taxon>Bacteria</taxon>
        <taxon>Pseudomonadati</taxon>
        <taxon>Pseudomonadota</taxon>
        <taxon>Gammaproteobacteria</taxon>
        <taxon>Lysobacterales</taxon>
        <taxon>Lysobacteraceae</taxon>
        <taxon>Stenotrophomonas</taxon>
    </lineage>
</organism>
<dbReference type="AlphaFoldDB" id="A0A0R0AFN7"/>
<evidence type="ECO:0000313" key="2">
    <source>
        <dbReference type="Proteomes" id="UP000050836"/>
    </source>
</evidence>
<proteinExistence type="predicted"/>